<dbReference type="SUPFAM" id="SSF88659">
    <property type="entry name" value="Sigma3 and sigma4 domains of RNA polymerase sigma factors"/>
    <property type="match status" value="1"/>
</dbReference>
<protein>
    <submittedName>
        <fullName evidence="1">RNA polymerase sigma factor, sigma-70 family</fullName>
    </submittedName>
</protein>
<dbReference type="OrthoDB" id="9789193at2"/>
<evidence type="ECO:0000313" key="2">
    <source>
        <dbReference type="Proteomes" id="UP000095564"/>
    </source>
</evidence>
<dbReference type="Gene3D" id="1.10.10.10">
    <property type="entry name" value="Winged helix-like DNA-binding domain superfamily/Winged helix DNA-binding domain"/>
    <property type="match status" value="1"/>
</dbReference>
<sequence length="141" mass="16768">MAYNNGREDRKWRIWKEAEEKVLREHGVDEATIEQIRIDDRADFNSNRRFYHWTSDFGEYLEGMADREQSAEVKTVEDLLDEIEDENLYQALLTVDRRTLQIVLLKMKGYSTKEIAPLVHLTTGAIYARLDHLRKKLRKIL</sequence>
<dbReference type="RefSeq" id="WP_033126097.1">
    <property type="nucleotide sequence ID" value="NZ_CZAU01000014.1"/>
</dbReference>
<organism evidence="1 2">
    <name type="scientific">Anaerostipes hadrus</name>
    <dbReference type="NCBI Taxonomy" id="649756"/>
    <lineage>
        <taxon>Bacteria</taxon>
        <taxon>Bacillati</taxon>
        <taxon>Bacillota</taxon>
        <taxon>Clostridia</taxon>
        <taxon>Lachnospirales</taxon>
        <taxon>Lachnospiraceae</taxon>
        <taxon>Anaerostipes</taxon>
    </lineage>
</organism>
<accession>A0A174P953</accession>
<dbReference type="InterPro" id="IPR036388">
    <property type="entry name" value="WH-like_DNA-bd_sf"/>
</dbReference>
<proteinExistence type="predicted"/>
<evidence type="ECO:0000313" key="1">
    <source>
        <dbReference type="EMBL" id="CUP55248.1"/>
    </source>
</evidence>
<dbReference type="EMBL" id="CZAU01000014">
    <property type="protein sequence ID" value="CUP55248.1"/>
    <property type="molecule type" value="Genomic_DNA"/>
</dbReference>
<gene>
    <name evidence="1" type="ORF">ERS852520_01621</name>
</gene>
<reference evidence="1 2" key="1">
    <citation type="submission" date="2015-09" db="EMBL/GenBank/DDBJ databases">
        <authorList>
            <consortium name="Pathogen Informatics"/>
        </authorList>
    </citation>
    <scope>NUCLEOTIDE SEQUENCE [LARGE SCALE GENOMIC DNA]</scope>
    <source>
        <strain evidence="1 2">2789STDY5834908</strain>
    </source>
</reference>
<dbReference type="Proteomes" id="UP000095564">
    <property type="component" value="Unassembled WGS sequence"/>
</dbReference>
<dbReference type="AlphaFoldDB" id="A0A174P953"/>
<dbReference type="InterPro" id="IPR013324">
    <property type="entry name" value="RNA_pol_sigma_r3/r4-like"/>
</dbReference>
<dbReference type="GeneID" id="96230163"/>
<name>A0A174P953_ANAHA</name>